<dbReference type="AlphaFoldDB" id="A0A7R9JG87"/>
<protein>
    <submittedName>
        <fullName evidence="1">(California timema) hypothetical protein</fullName>
    </submittedName>
</protein>
<sequence>MDDKVTTVPPGVNMGHSIHVPRQDTYWLGIGLTKRPAVPHLCTLTACGYNVQLPKLPGPATHPKCPLVTLPVIHVQVTIVSSAQYLTAIGREKSSLIRAQGQSVLEIVVPVNAAQMHCGKRQEVQQLQFGKNANQQLAQRFNMSLLHTNFDLFYKIRTFVESTLLLKVLCNRAETRQLTISSQHELSNDLCDFIYVDKSWKSCSSRHEKTCIYRSCLAAKEQQIVIRRGELTSLALIMADTDVGWSWPSCSISPHACLVNRLTSLLCKYKTQHPLFDTVRPLKVSTYIQDLRVRFPDNSRRAGRRNKLIVVAVKVLFGRYYVLRKAPSPSLSGNKPRTFQQAGDK</sequence>
<reference evidence="1" key="1">
    <citation type="submission" date="2020-11" db="EMBL/GenBank/DDBJ databases">
        <authorList>
            <person name="Tran Van P."/>
        </authorList>
    </citation>
    <scope>NUCLEOTIDE SEQUENCE</scope>
</reference>
<dbReference type="EMBL" id="OE186607">
    <property type="protein sequence ID" value="CAD7577997.1"/>
    <property type="molecule type" value="Genomic_DNA"/>
</dbReference>
<evidence type="ECO:0000313" key="1">
    <source>
        <dbReference type="EMBL" id="CAD7577997.1"/>
    </source>
</evidence>
<gene>
    <name evidence="1" type="ORF">TCMB3V08_LOCUS10538</name>
</gene>
<organism evidence="1">
    <name type="scientific">Timema californicum</name>
    <name type="common">California timema</name>
    <name type="synonym">Walking stick</name>
    <dbReference type="NCBI Taxonomy" id="61474"/>
    <lineage>
        <taxon>Eukaryota</taxon>
        <taxon>Metazoa</taxon>
        <taxon>Ecdysozoa</taxon>
        <taxon>Arthropoda</taxon>
        <taxon>Hexapoda</taxon>
        <taxon>Insecta</taxon>
        <taxon>Pterygota</taxon>
        <taxon>Neoptera</taxon>
        <taxon>Polyneoptera</taxon>
        <taxon>Phasmatodea</taxon>
        <taxon>Timematodea</taxon>
        <taxon>Timematoidea</taxon>
        <taxon>Timematidae</taxon>
        <taxon>Timema</taxon>
    </lineage>
</organism>
<name>A0A7R9JG87_TIMCA</name>
<accession>A0A7R9JG87</accession>
<proteinExistence type="predicted"/>